<feature type="transmembrane region" description="Helical" evidence="13">
    <location>
        <begin position="381"/>
        <end position="398"/>
    </location>
</feature>
<evidence type="ECO:0000256" key="11">
    <source>
        <dbReference type="ARBA" id="ARBA00022989"/>
    </source>
</evidence>
<reference evidence="15 16" key="1">
    <citation type="journal article" date="2012" name="BMC Genomics">
        <title>Comparative genomic analysis of human infective Trypanosoma cruzi lineages with the bat-restricted subspecies T. cruzi marinkellei.</title>
        <authorList>
            <person name="Franzen O."/>
            <person name="Talavera-Lopez C."/>
            <person name="Ochaya S."/>
            <person name="Butler C.E."/>
            <person name="Messenger L.A."/>
            <person name="Lewis M.D."/>
            <person name="Llewellyn M.S."/>
            <person name="Marinkelle C.J."/>
            <person name="Tyler K.M."/>
            <person name="Miles M.A."/>
            <person name="Andersson B."/>
        </authorList>
    </citation>
    <scope>NUCLEOTIDE SEQUENCE [LARGE SCALE GENOMIC DNA]</scope>
    <source>
        <strain evidence="15 16">B7</strain>
    </source>
</reference>
<keyword evidence="8" id="KW-0863">Zinc-finger</keyword>
<gene>
    <name evidence="15" type="ORF">MOQ_004046</name>
</gene>
<comment type="subcellular location">
    <subcellularLocation>
        <location evidence="2">Membrane</location>
        <topology evidence="2">Multi-pass membrane protein</topology>
    </subcellularLocation>
</comment>
<feature type="transmembrane region" description="Helical" evidence="13">
    <location>
        <begin position="621"/>
        <end position="640"/>
    </location>
</feature>
<feature type="transmembrane region" description="Helical" evidence="13">
    <location>
        <begin position="942"/>
        <end position="961"/>
    </location>
</feature>
<dbReference type="GO" id="GO:0061630">
    <property type="term" value="F:ubiquitin protein ligase activity"/>
    <property type="evidence" value="ECO:0007669"/>
    <property type="project" value="UniProtKB-EC"/>
</dbReference>
<feature type="domain" description="RING-CH-type" evidence="14">
    <location>
        <begin position="36"/>
        <end position="94"/>
    </location>
</feature>
<feature type="transmembrane region" description="Helical" evidence="13">
    <location>
        <begin position="410"/>
        <end position="443"/>
    </location>
</feature>
<evidence type="ECO:0000259" key="14">
    <source>
        <dbReference type="PROSITE" id="PS51292"/>
    </source>
</evidence>
<keyword evidence="11 13" id="KW-1133">Transmembrane helix</keyword>
<dbReference type="PANTHER" id="PTHR13145">
    <property type="entry name" value="SSM4 PROTEIN"/>
    <property type="match status" value="1"/>
</dbReference>
<dbReference type="InterPro" id="IPR013083">
    <property type="entry name" value="Znf_RING/FYVE/PHD"/>
</dbReference>
<dbReference type="PROSITE" id="PS51292">
    <property type="entry name" value="ZF_RING_CH"/>
    <property type="match status" value="1"/>
</dbReference>
<keyword evidence="9" id="KW-0833">Ubl conjugation pathway</keyword>
<dbReference type="InterPro" id="IPR011016">
    <property type="entry name" value="Znf_RING-CH"/>
</dbReference>
<evidence type="ECO:0000256" key="7">
    <source>
        <dbReference type="ARBA" id="ARBA00022723"/>
    </source>
</evidence>
<dbReference type="CDD" id="cd16495">
    <property type="entry name" value="RING_CH-C4HC3_MARCH"/>
    <property type="match status" value="1"/>
</dbReference>
<dbReference type="EMBL" id="AHKC01010395">
    <property type="protein sequence ID" value="EKF32108.1"/>
    <property type="molecule type" value="Genomic_DNA"/>
</dbReference>
<keyword evidence="7" id="KW-0479">Metal-binding</keyword>
<comment type="pathway">
    <text evidence="3">Protein modification; protein ubiquitination.</text>
</comment>
<feature type="transmembrane region" description="Helical" evidence="13">
    <location>
        <begin position="295"/>
        <end position="313"/>
    </location>
</feature>
<dbReference type="Gene3D" id="3.30.40.10">
    <property type="entry name" value="Zinc/RING finger domain, C3HC4 (zinc finger)"/>
    <property type="match status" value="1"/>
</dbReference>
<dbReference type="EC" id="2.3.2.27" evidence="4"/>
<dbReference type="GO" id="GO:0036503">
    <property type="term" value="P:ERAD pathway"/>
    <property type="evidence" value="ECO:0007669"/>
    <property type="project" value="TreeGrafter"/>
</dbReference>
<feature type="transmembrane region" description="Helical" evidence="13">
    <location>
        <begin position="6"/>
        <end position="27"/>
    </location>
</feature>
<accession>K2MAG9</accession>
<evidence type="ECO:0000256" key="12">
    <source>
        <dbReference type="ARBA" id="ARBA00023136"/>
    </source>
</evidence>
<sequence length="1167" mass="132290">MYIFLGVSYLFIWLFIYYFNFIFLVVYEFSMLVFDSMSTTEGVCRICHRDKGRLVSPCTCEGSMKYVHSSCLSDWVYHRRSLSCEVCGTTYSAAKVLNFQLNDGAPGFFILCWICARHYMKRYFEMLTFAVLHTLVVILIPFIVAFFHYTIPPSDPLAMRWHPVIQLLPESGPFSPQIFFAVGVVLTFCAIPLFFLWKKWQEWIALEEGDVLGLDLAAAAEEAAAAAEEAQQPSVNSALVESDEEVDEEPDAEIRGHRLVPATLPEENATVFEAITLLRQKSNDHFGGGYLSSNVFYSSLHFILFYAAMWTFLKFVPEIMRLTAAFFWNFFDGGFYCNAALERVLQLTSISEGNFRMRYAMFMLFTDALGSSTLISWSIVYMRRSLSLWCIFWLVKYLRRLPHRKTIAFVLVYFRGILNVIALTCYGLLTVCFLTTLLCLEFFVAETSFASNDYETAWKIATETASKKMDHALALGHRPQVGTGASSLTMLKALSILSGVHENETCGNFGDVQTHLMTTRTNISDGFNSSAWAMDGDDPLLQPLFIATVFVSKVDSVAIVEMGYMVVYFAFFLPCMVRFLIQTVPVEWLSWSSLYRLLHSNLFESIRFCDLKALIFIYGEILLYTVVCSLTLLRCSLALVRAINPSLVPIVLLANTSIPSFACWMRLSLLCYTTHRDVLEGAYKLLNSTLANVFNIRQVMHGGSFSLPRVFSRAVRVLAFVIFYWLVTVVTLAAHAIPGLHVLGKRGSLVRLFLLFDVQLHIILYSLFPLGFPQQGGVLRVLSPRIGLLLAHWKHRWWFGSCLGLWLDSSEVRAGNRLGYSVRSIGKLPGDVGSRFSSAIDAVLVRLEEYKKGPRGTRPIGRLQETLKSLASKNDGVYFFLEEDVRLLLECMNPPTIQQFFLYILNCMVLLILLPFLSGAAWVVMVRRFFFKPHCNVGVDTWFILLSWFCGVALTFSFSAIRVKLFGAPKRLLVYLFCGCKHFTIQSAMAFILIPHFMHIASISFVPYTLHNLFCLLLVSGGRRWHWAGHVVYYVAFTVLLGAWSFLVEIREIERRYRNKLRGVVEGGAERLALPRVLGHSVRVFLMDTSVDRRARVRDGAVAPERDVGVGAPQQINDEENLWGKIMGNARAFVNSVTESAVRFLRKVAEKQNIMGVVFIDHPSVSA</sequence>
<keyword evidence="12 13" id="KW-0472">Membrane</keyword>
<dbReference type="SMART" id="SM00744">
    <property type="entry name" value="RINGv"/>
    <property type="match status" value="1"/>
</dbReference>
<dbReference type="Proteomes" id="UP000007350">
    <property type="component" value="Unassembled WGS sequence"/>
</dbReference>
<dbReference type="PANTHER" id="PTHR13145:SF0">
    <property type="entry name" value="E3 UBIQUITIN-PROTEIN LIGASE MARCHF6"/>
    <property type="match status" value="1"/>
</dbReference>
<evidence type="ECO:0000256" key="6">
    <source>
        <dbReference type="ARBA" id="ARBA00022692"/>
    </source>
</evidence>
<feature type="transmembrane region" description="Helical" evidence="13">
    <location>
        <begin position="749"/>
        <end position="772"/>
    </location>
</feature>
<keyword evidence="16" id="KW-1185">Reference proteome</keyword>
<evidence type="ECO:0000313" key="16">
    <source>
        <dbReference type="Proteomes" id="UP000007350"/>
    </source>
</evidence>
<evidence type="ECO:0000256" key="13">
    <source>
        <dbReference type="SAM" id="Phobius"/>
    </source>
</evidence>
<evidence type="ECO:0000256" key="1">
    <source>
        <dbReference type="ARBA" id="ARBA00000900"/>
    </source>
</evidence>
<dbReference type="GO" id="GO:0005789">
    <property type="term" value="C:endoplasmic reticulum membrane"/>
    <property type="evidence" value="ECO:0007669"/>
    <property type="project" value="TreeGrafter"/>
</dbReference>
<proteinExistence type="predicted"/>
<dbReference type="Pfam" id="PF12906">
    <property type="entry name" value="RINGv"/>
    <property type="match status" value="1"/>
</dbReference>
<keyword evidence="10" id="KW-0862">Zinc</keyword>
<feature type="transmembrane region" description="Helical" evidence="13">
    <location>
        <begin position="1000"/>
        <end position="1019"/>
    </location>
</feature>
<feature type="transmembrane region" description="Helical" evidence="13">
    <location>
        <begin position="562"/>
        <end position="581"/>
    </location>
</feature>
<evidence type="ECO:0000256" key="10">
    <source>
        <dbReference type="ARBA" id="ARBA00022833"/>
    </source>
</evidence>
<evidence type="ECO:0000313" key="15">
    <source>
        <dbReference type="EMBL" id="EKF32108.1"/>
    </source>
</evidence>
<feature type="transmembrane region" description="Helical" evidence="13">
    <location>
        <begin position="646"/>
        <end position="667"/>
    </location>
</feature>
<evidence type="ECO:0000256" key="5">
    <source>
        <dbReference type="ARBA" id="ARBA00022679"/>
    </source>
</evidence>
<name>K2MAG9_TRYCR</name>
<comment type="catalytic activity">
    <reaction evidence="1">
        <text>S-ubiquitinyl-[E2 ubiquitin-conjugating enzyme]-L-cysteine + [acceptor protein]-L-lysine = [E2 ubiquitin-conjugating enzyme]-L-cysteine + N(6)-ubiquitinyl-[acceptor protein]-L-lysine.</text>
        <dbReference type="EC" id="2.3.2.27"/>
    </reaction>
</comment>
<evidence type="ECO:0000256" key="8">
    <source>
        <dbReference type="ARBA" id="ARBA00022771"/>
    </source>
</evidence>
<evidence type="ECO:0000256" key="3">
    <source>
        <dbReference type="ARBA" id="ARBA00004906"/>
    </source>
</evidence>
<comment type="caution">
    <text evidence="15">The sequence shown here is derived from an EMBL/GenBank/DDBJ whole genome shotgun (WGS) entry which is preliminary data.</text>
</comment>
<dbReference type="OrthoDB" id="273089at2759"/>
<evidence type="ECO:0000256" key="2">
    <source>
        <dbReference type="ARBA" id="ARBA00004141"/>
    </source>
</evidence>
<feature type="transmembrane region" description="Helical" evidence="13">
    <location>
        <begin position="717"/>
        <end position="737"/>
    </location>
</feature>
<organism evidence="15 16">
    <name type="scientific">Trypanosoma cruzi marinkellei</name>
    <dbReference type="NCBI Taxonomy" id="85056"/>
    <lineage>
        <taxon>Eukaryota</taxon>
        <taxon>Discoba</taxon>
        <taxon>Euglenozoa</taxon>
        <taxon>Kinetoplastea</taxon>
        <taxon>Metakinetoplastina</taxon>
        <taxon>Trypanosomatida</taxon>
        <taxon>Trypanosomatidae</taxon>
        <taxon>Trypanosoma</taxon>
        <taxon>Schizotrypanum</taxon>
    </lineage>
</organism>
<feature type="transmembrane region" description="Helical" evidence="13">
    <location>
        <begin position="1031"/>
        <end position="1048"/>
    </location>
</feature>
<dbReference type="SUPFAM" id="SSF57850">
    <property type="entry name" value="RING/U-box"/>
    <property type="match status" value="1"/>
</dbReference>
<protein>
    <recommendedName>
        <fullName evidence="4">RING-type E3 ubiquitin transferase</fullName>
        <ecNumber evidence="4">2.3.2.27</ecNumber>
    </recommendedName>
</protein>
<evidence type="ECO:0000256" key="4">
    <source>
        <dbReference type="ARBA" id="ARBA00012483"/>
    </source>
</evidence>
<keyword evidence="5" id="KW-0808">Transferase</keyword>
<feature type="transmembrane region" description="Helical" evidence="13">
    <location>
        <begin position="127"/>
        <end position="151"/>
    </location>
</feature>
<feature type="transmembrane region" description="Helical" evidence="13">
    <location>
        <begin position="178"/>
        <end position="197"/>
    </location>
</feature>
<evidence type="ECO:0000256" key="9">
    <source>
        <dbReference type="ARBA" id="ARBA00022786"/>
    </source>
</evidence>
<dbReference type="AlphaFoldDB" id="K2MAG9"/>
<feature type="transmembrane region" description="Helical" evidence="13">
    <location>
        <begin position="900"/>
        <end position="922"/>
    </location>
</feature>
<keyword evidence="6 13" id="KW-0812">Transmembrane</keyword>
<dbReference type="GO" id="GO:0008270">
    <property type="term" value="F:zinc ion binding"/>
    <property type="evidence" value="ECO:0007669"/>
    <property type="project" value="UniProtKB-KW"/>
</dbReference>